<evidence type="ECO:0000313" key="3">
    <source>
        <dbReference type="EMBL" id="TQJ08590.1"/>
    </source>
</evidence>
<sequence length="166" mass="17594">MSNLADRRTASADALGSDLLSAVARLNRFATQQAGLDLPFAQVRLLALVDERGPARIGDLAALDSCSQPTMTAQVRRLEAQGLVDRVDDPSDARAVLVSVTAAGRRLLDRAREARGAVLAPYVTQLDGDDLAALERAVPVLQRLVAAAQRDATGTPSSTTPHRKES</sequence>
<dbReference type="PANTHER" id="PTHR39515">
    <property type="entry name" value="CONSERVED PROTEIN"/>
    <property type="match status" value="1"/>
</dbReference>
<gene>
    <name evidence="3" type="ORF">FB458_1680</name>
</gene>
<comment type="caution">
    <text evidence="3">The sequence shown here is derived from an EMBL/GenBank/DDBJ whole genome shotgun (WGS) entry which is preliminary data.</text>
</comment>
<feature type="region of interest" description="Disordered" evidence="1">
    <location>
        <begin position="147"/>
        <end position="166"/>
    </location>
</feature>
<proteinExistence type="predicted"/>
<dbReference type="PROSITE" id="PS50995">
    <property type="entry name" value="HTH_MARR_2"/>
    <property type="match status" value="1"/>
</dbReference>
<evidence type="ECO:0000313" key="4">
    <source>
        <dbReference type="Proteomes" id="UP000317893"/>
    </source>
</evidence>
<feature type="domain" description="HTH marR-type" evidence="2">
    <location>
        <begin position="12"/>
        <end position="146"/>
    </location>
</feature>
<dbReference type="SUPFAM" id="SSF46785">
    <property type="entry name" value="Winged helix' DNA-binding domain"/>
    <property type="match status" value="1"/>
</dbReference>
<dbReference type="InterPro" id="IPR052526">
    <property type="entry name" value="HTH-type_Bedaq_tolerance"/>
</dbReference>
<dbReference type="Proteomes" id="UP000317893">
    <property type="component" value="Unassembled WGS sequence"/>
</dbReference>
<accession>A0A542DZT3</accession>
<dbReference type="Gene3D" id="1.10.10.10">
    <property type="entry name" value="Winged helix-like DNA-binding domain superfamily/Winged helix DNA-binding domain"/>
    <property type="match status" value="1"/>
</dbReference>
<organism evidence="3 4">
    <name type="scientific">Lapillicoccus jejuensis</name>
    <dbReference type="NCBI Taxonomy" id="402171"/>
    <lineage>
        <taxon>Bacteria</taxon>
        <taxon>Bacillati</taxon>
        <taxon>Actinomycetota</taxon>
        <taxon>Actinomycetes</taxon>
        <taxon>Micrococcales</taxon>
        <taxon>Intrasporangiaceae</taxon>
        <taxon>Lapillicoccus</taxon>
    </lineage>
</organism>
<dbReference type="EMBL" id="VFMN01000001">
    <property type="protein sequence ID" value="TQJ08590.1"/>
    <property type="molecule type" value="Genomic_DNA"/>
</dbReference>
<reference evidence="3 4" key="1">
    <citation type="submission" date="2019-06" db="EMBL/GenBank/DDBJ databases">
        <title>Sequencing the genomes of 1000 actinobacteria strains.</title>
        <authorList>
            <person name="Klenk H.-P."/>
        </authorList>
    </citation>
    <scope>NUCLEOTIDE SEQUENCE [LARGE SCALE GENOMIC DNA]</scope>
    <source>
        <strain evidence="3 4">DSM 18607</strain>
    </source>
</reference>
<dbReference type="AlphaFoldDB" id="A0A542DZT3"/>
<name>A0A542DZT3_9MICO</name>
<dbReference type="OrthoDB" id="8966183at2"/>
<dbReference type="InterPro" id="IPR036390">
    <property type="entry name" value="WH_DNA-bd_sf"/>
</dbReference>
<keyword evidence="4" id="KW-1185">Reference proteome</keyword>
<evidence type="ECO:0000256" key="1">
    <source>
        <dbReference type="SAM" id="MobiDB-lite"/>
    </source>
</evidence>
<dbReference type="Pfam" id="PF01047">
    <property type="entry name" value="MarR"/>
    <property type="match status" value="1"/>
</dbReference>
<protein>
    <submittedName>
        <fullName evidence="3">MarR family transcriptional regulator</fullName>
    </submittedName>
</protein>
<dbReference type="PANTHER" id="PTHR39515:SF2">
    <property type="entry name" value="HTH-TYPE TRANSCRIPTIONAL REGULATOR RV0880"/>
    <property type="match status" value="1"/>
</dbReference>
<evidence type="ECO:0000259" key="2">
    <source>
        <dbReference type="PROSITE" id="PS50995"/>
    </source>
</evidence>
<dbReference type="GO" id="GO:0003700">
    <property type="term" value="F:DNA-binding transcription factor activity"/>
    <property type="evidence" value="ECO:0007669"/>
    <property type="project" value="InterPro"/>
</dbReference>
<dbReference type="RefSeq" id="WP_141848090.1">
    <property type="nucleotide sequence ID" value="NZ_BAAAPR010000004.1"/>
</dbReference>
<dbReference type="SMART" id="SM00347">
    <property type="entry name" value="HTH_MARR"/>
    <property type="match status" value="1"/>
</dbReference>
<dbReference type="InterPro" id="IPR000835">
    <property type="entry name" value="HTH_MarR-typ"/>
</dbReference>
<dbReference type="InterPro" id="IPR036388">
    <property type="entry name" value="WH-like_DNA-bd_sf"/>
</dbReference>